<keyword evidence="4" id="KW-0812">Transmembrane</keyword>
<evidence type="ECO:0000256" key="4">
    <source>
        <dbReference type="SAM" id="Phobius"/>
    </source>
</evidence>
<dbReference type="PANTHER" id="PTHR24421">
    <property type="entry name" value="NITRATE/NITRITE SENSOR PROTEIN NARX-RELATED"/>
    <property type="match status" value="1"/>
</dbReference>
<feature type="transmembrane region" description="Helical" evidence="4">
    <location>
        <begin position="67"/>
        <end position="82"/>
    </location>
</feature>
<dbReference type="Gene3D" id="3.30.565.10">
    <property type="entry name" value="Histidine kinase-like ATPase, C-terminal domain"/>
    <property type="match status" value="1"/>
</dbReference>
<keyword evidence="4" id="KW-1133">Transmembrane helix</keyword>
<evidence type="ECO:0000256" key="2">
    <source>
        <dbReference type="ARBA" id="ARBA00022777"/>
    </source>
</evidence>
<keyword evidence="4" id="KW-0472">Membrane</keyword>
<proteinExistence type="predicted"/>
<feature type="transmembrane region" description="Helical" evidence="4">
    <location>
        <begin position="35"/>
        <end position="55"/>
    </location>
</feature>
<dbReference type="Proteomes" id="UP000017052">
    <property type="component" value="Unassembled WGS sequence"/>
</dbReference>
<dbReference type="GO" id="GO:0000155">
    <property type="term" value="F:phosphorelay sensor kinase activity"/>
    <property type="evidence" value="ECO:0007669"/>
    <property type="project" value="InterPro"/>
</dbReference>
<evidence type="ECO:0000256" key="3">
    <source>
        <dbReference type="ARBA" id="ARBA00023012"/>
    </source>
</evidence>
<dbReference type="Pfam" id="PF07730">
    <property type="entry name" value="HisKA_3"/>
    <property type="match status" value="1"/>
</dbReference>
<dbReference type="InterPro" id="IPR036890">
    <property type="entry name" value="HATPase_C_sf"/>
</dbReference>
<dbReference type="GO" id="GO:0046983">
    <property type="term" value="F:protein dimerization activity"/>
    <property type="evidence" value="ECO:0007669"/>
    <property type="project" value="InterPro"/>
</dbReference>
<keyword evidence="2 6" id="KW-0418">Kinase</keyword>
<organism evidence="6 7">
    <name type="scientific">Propionibacterium acidifaciens F0233</name>
    <dbReference type="NCBI Taxonomy" id="553198"/>
    <lineage>
        <taxon>Bacteria</taxon>
        <taxon>Bacillati</taxon>
        <taxon>Actinomycetota</taxon>
        <taxon>Actinomycetes</taxon>
        <taxon>Propionibacteriales</taxon>
        <taxon>Propionibacteriaceae</taxon>
        <taxon>Propionibacterium</taxon>
    </lineage>
</organism>
<protein>
    <submittedName>
        <fullName evidence="6">Histidine kinase dimerization/phosphoacceptor domain protein</fullName>
    </submittedName>
</protein>
<evidence type="ECO:0000259" key="5">
    <source>
        <dbReference type="Pfam" id="PF07730"/>
    </source>
</evidence>
<dbReference type="GO" id="GO:0016020">
    <property type="term" value="C:membrane"/>
    <property type="evidence" value="ECO:0007669"/>
    <property type="project" value="InterPro"/>
</dbReference>
<accession>U2R108</accession>
<dbReference type="SUPFAM" id="SSF55874">
    <property type="entry name" value="ATPase domain of HSP90 chaperone/DNA topoisomerase II/histidine kinase"/>
    <property type="match status" value="1"/>
</dbReference>
<reference evidence="6" key="1">
    <citation type="submission" date="2013-08" db="EMBL/GenBank/DDBJ databases">
        <authorList>
            <person name="Durkin A.S."/>
            <person name="Haft D.R."/>
            <person name="McCorrison J."/>
            <person name="Torralba M."/>
            <person name="Gillis M."/>
            <person name="Haft D.H."/>
            <person name="Methe B."/>
            <person name="Sutton G."/>
            <person name="Nelson K.E."/>
        </authorList>
    </citation>
    <scope>NUCLEOTIDE SEQUENCE [LARGE SCALE GENOMIC DNA]</scope>
    <source>
        <strain evidence="6">F0233</strain>
    </source>
</reference>
<comment type="caution">
    <text evidence="6">The sequence shown here is derived from an EMBL/GenBank/DDBJ whole genome shotgun (WGS) entry which is preliminary data.</text>
</comment>
<gene>
    <name evidence="6" type="ORF">HMPREF0682_2842</name>
</gene>
<feature type="domain" description="Signal transduction histidine kinase subgroup 3 dimerisation and phosphoacceptor" evidence="5">
    <location>
        <begin position="176"/>
        <end position="236"/>
    </location>
</feature>
<feature type="transmembrane region" description="Helical" evidence="4">
    <location>
        <begin position="111"/>
        <end position="129"/>
    </location>
</feature>
<evidence type="ECO:0000256" key="1">
    <source>
        <dbReference type="ARBA" id="ARBA00022679"/>
    </source>
</evidence>
<dbReference type="AlphaFoldDB" id="U2R108"/>
<dbReference type="PANTHER" id="PTHR24421:SF63">
    <property type="entry name" value="SENSOR HISTIDINE KINASE DESK"/>
    <property type="match status" value="1"/>
</dbReference>
<keyword evidence="7" id="KW-1185">Reference proteome</keyword>
<dbReference type="InterPro" id="IPR011712">
    <property type="entry name" value="Sig_transdc_His_kin_sub3_dim/P"/>
</dbReference>
<feature type="transmembrane region" description="Helical" evidence="4">
    <location>
        <begin position="135"/>
        <end position="155"/>
    </location>
</feature>
<dbReference type="InterPro" id="IPR050482">
    <property type="entry name" value="Sensor_HK_TwoCompSys"/>
</dbReference>
<name>U2R108_9ACTN</name>
<dbReference type="EMBL" id="ACVN02000035">
    <property type="protein sequence ID" value="ERK62189.1"/>
    <property type="molecule type" value="Genomic_DNA"/>
</dbReference>
<keyword evidence="3" id="KW-0902">Two-component regulatory system</keyword>
<evidence type="ECO:0000313" key="6">
    <source>
        <dbReference type="EMBL" id="ERK62189.1"/>
    </source>
</evidence>
<sequence length="364" mass="38679">MQRTALLVVFLCYVACCRGALVGVTSYEVTPTAGRVATVIYLVAVTGLMLCYPAIQKSVIVDRVDRPWSIASTVFIIAILITEGLVSAAFFDAVVVVALLLLVSSQRHRMVMITIVILVEVALLCIRPYTIAGKLVLVCLNIVVGIVLLTFALLARTLIQLEVSRERLARLSVDEERSRISRDLHDIIGRTLVAVSLRQEAALNLLDRDVGLARRQLVASGETVREGQAQLRALTHGPMVAGVEEELGSARALCERIGVRFEASAVPVGGADAECALVVREGVTNMLKHADASSCRVEVGIEGGCAVVSVVNDGVVDGRPVGGDGSGVGRMRQRVVLLGGSLEAGPVEGGRFRLRAVIPLVGAE</sequence>
<keyword evidence="1" id="KW-0808">Transferase</keyword>
<evidence type="ECO:0000313" key="7">
    <source>
        <dbReference type="Proteomes" id="UP000017052"/>
    </source>
</evidence>
<dbReference type="Gene3D" id="1.20.5.1930">
    <property type="match status" value="1"/>
</dbReference>